<dbReference type="InterPro" id="IPR000614">
    <property type="entry name" value="FRMsr_CS"/>
</dbReference>
<dbReference type="PROSITE" id="PS01320">
    <property type="entry name" value="UPF0067"/>
    <property type="match status" value="1"/>
</dbReference>
<dbReference type="GO" id="GO:0005829">
    <property type="term" value="C:cytosol"/>
    <property type="evidence" value="ECO:0007669"/>
    <property type="project" value="TreeGrafter"/>
</dbReference>
<proteinExistence type="inferred from homology"/>
<gene>
    <name evidence="4" type="ORF">FF098_015690</name>
    <name evidence="3" type="ORF">GCM10011355_30660</name>
</gene>
<dbReference type="GO" id="GO:0033745">
    <property type="term" value="F:L-methionine-(R)-S-oxide reductase activity"/>
    <property type="evidence" value="ECO:0007669"/>
    <property type="project" value="TreeGrafter"/>
</dbReference>
<dbReference type="EMBL" id="VCJR02000004">
    <property type="protein sequence ID" value="NHK29360.1"/>
    <property type="molecule type" value="Genomic_DNA"/>
</dbReference>
<dbReference type="RefSeq" id="WP_155142313.1">
    <property type="nucleotide sequence ID" value="NZ_BMGZ01000004.1"/>
</dbReference>
<evidence type="ECO:0000313" key="4">
    <source>
        <dbReference type="EMBL" id="NHK29360.1"/>
    </source>
</evidence>
<evidence type="ECO:0000256" key="1">
    <source>
        <dbReference type="ARBA" id="ARBA00038454"/>
    </source>
</evidence>
<dbReference type="Proteomes" id="UP000818603">
    <property type="component" value="Unassembled WGS sequence"/>
</dbReference>
<comment type="caution">
    <text evidence="3">The sequence shown here is derived from an EMBL/GenBank/DDBJ whole genome shotgun (WGS) entry which is preliminary data.</text>
</comment>
<dbReference type="PANTHER" id="PTHR21021">
    <property type="entry name" value="GAF/PUTATIVE CYTOSKELETAL PROTEIN"/>
    <property type="match status" value="1"/>
</dbReference>
<name>A0A8J3AAJ7_9PROT</name>
<dbReference type="FunFam" id="3.30.450.40:FF:000008">
    <property type="entry name" value="GAF domain-containing proteins"/>
    <property type="match status" value="1"/>
</dbReference>
<dbReference type="PANTHER" id="PTHR21021:SF15">
    <property type="entry name" value="FREE METHIONINE-R-SULFOXIDE REDUCTASE"/>
    <property type="match status" value="1"/>
</dbReference>
<accession>A0A8J3AAJ7</accession>
<dbReference type="InterPro" id="IPR003018">
    <property type="entry name" value="GAF"/>
</dbReference>
<organism evidence="3 5">
    <name type="scientific">Aquisalinus luteolus</name>
    <dbReference type="NCBI Taxonomy" id="1566827"/>
    <lineage>
        <taxon>Bacteria</taxon>
        <taxon>Pseudomonadati</taxon>
        <taxon>Pseudomonadota</taxon>
        <taxon>Alphaproteobacteria</taxon>
        <taxon>Parvularculales</taxon>
        <taxon>Parvularculaceae</taxon>
        <taxon>Aquisalinus</taxon>
    </lineage>
</organism>
<dbReference type="Pfam" id="PF13185">
    <property type="entry name" value="GAF_2"/>
    <property type="match status" value="1"/>
</dbReference>
<reference evidence="4 6" key="2">
    <citation type="submission" date="2020-02" db="EMBL/GenBank/DDBJ databases">
        <title>Genome sequence of Parvularcula flava strain NH6-79.</title>
        <authorList>
            <person name="Abdul Karim M.H."/>
            <person name="Lam M.Q."/>
            <person name="Chen S.J."/>
            <person name="Yahya A."/>
            <person name="Shahir S."/>
            <person name="Shamsir M.S."/>
            <person name="Chong C.S."/>
        </authorList>
    </citation>
    <scope>NUCLEOTIDE SEQUENCE [LARGE SCALE GENOMIC DNA]</scope>
    <source>
        <strain evidence="4 6">NH6-79</strain>
    </source>
</reference>
<protein>
    <submittedName>
        <fullName evidence="4">GAF domain-containing protein</fullName>
    </submittedName>
</protein>
<feature type="domain" description="GAF" evidence="2">
    <location>
        <begin position="48"/>
        <end position="151"/>
    </location>
</feature>
<keyword evidence="6" id="KW-1185">Reference proteome</keyword>
<reference evidence="3" key="1">
    <citation type="journal article" date="2014" name="Int. J. Syst. Evol. Microbiol.">
        <title>Complete genome sequence of Corynebacterium casei LMG S-19264T (=DSM 44701T), isolated from a smear-ripened cheese.</title>
        <authorList>
            <consortium name="US DOE Joint Genome Institute (JGI-PGF)"/>
            <person name="Walter F."/>
            <person name="Albersmeier A."/>
            <person name="Kalinowski J."/>
            <person name="Ruckert C."/>
        </authorList>
    </citation>
    <scope>NUCLEOTIDE SEQUENCE</scope>
    <source>
        <strain evidence="3">CGMCC 1.14984</strain>
    </source>
</reference>
<sequence length="153" mass="17128">MSETKQEIYARVSKEIISVLEDETDDIARMATISCLLHQAFDNRVWTGFYITDQHKDKELVVGPYQGTLGCLRIPFDKGVCGAAASTRETQVVDDVHDFPGHIACDSRSVSEIVVPVLRDDRVIAVLDIDSDLPAQFDEVDRDALEELVDEIF</sequence>
<evidence type="ECO:0000313" key="3">
    <source>
        <dbReference type="EMBL" id="GGI01016.1"/>
    </source>
</evidence>
<reference evidence="3" key="3">
    <citation type="submission" date="2020-09" db="EMBL/GenBank/DDBJ databases">
        <authorList>
            <person name="Sun Q."/>
            <person name="Zhou Y."/>
        </authorList>
    </citation>
    <scope>NUCLEOTIDE SEQUENCE</scope>
    <source>
        <strain evidence="3">CGMCC 1.14984</strain>
    </source>
</reference>
<dbReference type="EMBL" id="BMGZ01000004">
    <property type="protein sequence ID" value="GGI01016.1"/>
    <property type="molecule type" value="Genomic_DNA"/>
</dbReference>
<evidence type="ECO:0000259" key="2">
    <source>
        <dbReference type="Pfam" id="PF13185"/>
    </source>
</evidence>
<comment type="similarity">
    <text evidence="1">Belongs to the free Met sulfoxide reductase family.</text>
</comment>
<evidence type="ECO:0000313" key="5">
    <source>
        <dbReference type="Proteomes" id="UP000621856"/>
    </source>
</evidence>
<dbReference type="InterPro" id="IPR029016">
    <property type="entry name" value="GAF-like_dom_sf"/>
</dbReference>
<dbReference type="Gene3D" id="3.30.450.40">
    <property type="match status" value="1"/>
</dbReference>
<evidence type="ECO:0000313" key="6">
    <source>
        <dbReference type="Proteomes" id="UP000818603"/>
    </source>
</evidence>
<dbReference type="AlphaFoldDB" id="A0A8J3AAJ7"/>
<dbReference type="InterPro" id="IPR051330">
    <property type="entry name" value="Phosphatase_reg/MetRdx"/>
</dbReference>
<dbReference type="Proteomes" id="UP000621856">
    <property type="component" value="Unassembled WGS sequence"/>
</dbReference>
<dbReference type="SUPFAM" id="SSF55781">
    <property type="entry name" value="GAF domain-like"/>
    <property type="match status" value="1"/>
</dbReference>